<dbReference type="Proteomes" id="UP000583752">
    <property type="component" value="Unassembled WGS sequence"/>
</dbReference>
<dbReference type="AlphaFoldDB" id="A0A848HLX9"/>
<proteinExistence type="predicted"/>
<evidence type="ECO:0000256" key="3">
    <source>
        <dbReference type="SAM" id="MobiDB-lite"/>
    </source>
</evidence>
<gene>
    <name evidence="6" type="ORF">HHL21_13320</name>
</gene>
<organism evidence="6 7">
    <name type="scientific">Massilia polaris</name>
    <dbReference type="NCBI Taxonomy" id="2728846"/>
    <lineage>
        <taxon>Bacteria</taxon>
        <taxon>Pseudomonadati</taxon>
        <taxon>Pseudomonadota</taxon>
        <taxon>Betaproteobacteria</taxon>
        <taxon>Burkholderiales</taxon>
        <taxon>Oxalobacteraceae</taxon>
        <taxon>Telluria group</taxon>
        <taxon>Massilia</taxon>
    </lineage>
</organism>
<dbReference type="GO" id="GO:0019867">
    <property type="term" value="C:outer membrane"/>
    <property type="evidence" value="ECO:0007669"/>
    <property type="project" value="InterPro"/>
</dbReference>
<dbReference type="InterPro" id="IPR051407">
    <property type="entry name" value="Bact_OM_lipoprot/Surf_antigen"/>
</dbReference>
<reference evidence="6 7" key="1">
    <citation type="submission" date="2020-04" db="EMBL/GenBank/DDBJ databases">
        <title>Massilia sp. RP-1-19 isolated from soil.</title>
        <authorList>
            <person name="Dahal R.H."/>
        </authorList>
    </citation>
    <scope>NUCLEOTIDE SEQUENCE [LARGE SCALE GENOMIC DNA]</scope>
    <source>
        <strain evidence="6 7">RP-1-19</strain>
    </source>
</reference>
<keyword evidence="4" id="KW-1133">Transmembrane helix</keyword>
<sequence length="174" mass="17592">MESIQTATRIHPLMAAAALSVITVSIAGTAAITGLLPTSKADVPVSVAAPAPAAYYAAPAPLPVAVKAAAPLRLAAYDEEPAPKPKPKPKPRPRPQPKEVHHHHVAQNDAPTYQAPAVQPAPKQPNYVGIGAGAVIGGLLGNQVGGGNGKKLATLAGIIGGGMIGNEIQNRTSR</sequence>
<evidence type="ECO:0000313" key="6">
    <source>
        <dbReference type="EMBL" id="NML62037.1"/>
    </source>
</evidence>
<evidence type="ECO:0000256" key="4">
    <source>
        <dbReference type="SAM" id="Phobius"/>
    </source>
</evidence>
<dbReference type="RefSeq" id="WP_169466609.1">
    <property type="nucleotide sequence ID" value="NZ_JABBGG010000007.1"/>
</dbReference>
<dbReference type="Pfam" id="PF05433">
    <property type="entry name" value="Rick_17kDa_Anti"/>
    <property type="match status" value="1"/>
</dbReference>
<evidence type="ECO:0000259" key="5">
    <source>
        <dbReference type="Pfam" id="PF05433"/>
    </source>
</evidence>
<dbReference type="PANTHER" id="PTHR35603">
    <property type="match status" value="1"/>
</dbReference>
<dbReference type="InterPro" id="IPR008816">
    <property type="entry name" value="Gly_zipper_2TM_dom"/>
</dbReference>
<comment type="caution">
    <text evidence="6">The sequence shown here is derived from an EMBL/GenBank/DDBJ whole genome shotgun (WGS) entry which is preliminary data.</text>
</comment>
<feature type="transmembrane region" description="Helical" evidence="4">
    <location>
        <begin position="12"/>
        <end position="36"/>
    </location>
</feature>
<feature type="compositionally biased region" description="Basic residues" evidence="3">
    <location>
        <begin position="85"/>
        <end position="104"/>
    </location>
</feature>
<keyword evidence="7" id="KW-1185">Reference proteome</keyword>
<feature type="domain" description="Glycine zipper 2TM" evidence="5">
    <location>
        <begin position="130"/>
        <end position="169"/>
    </location>
</feature>
<evidence type="ECO:0000313" key="7">
    <source>
        <dbReference type="Proteomes" id="UP000583752"/>
    </source>
</evidence>
<keyword evidence="4" id="KW-0812">Transmembrane</keyword>
<accession>A0A848HLX9</accession>
<evidence type="ECO:0000256" key="1">
    <source>
        <dbReference type="ARBA" id="ARBA00004370"/>
    </source>
</evidence>
<feature type="region of interest" description="Disordered" evidence="3">
    <location>
        <begin position="77"/>
        <end position="104"/>
    </location>
</feature>
<dbReference type="PANTHER" id="PTHR35603:SF2">
    <property type="entry name" value="OUTER MEMBRANE LIPOPROTEIN"/>
    <property type="match status" value="1"/>
</dbReference>
<evidence type="ECO:0000256" key="2">
    <source>
        <dbReference type="ARBA" id="ARBA00023136"/>
    </source>
</evidence>
<name>A0A848HLX9_9BURK</name>
<protein>
    <submittedName>
        <fullName evidence="6">Glycine zipper 2TM domain-containing protein</fullName>
    </submittedName>
</protein>
<comment type="subcellular location">
    <subcellularLocation>
        <location evidence="1">Membrane</location>
    </subcellularLocation>
</comment>
<keyword evidence="2 4" id="KW-0472">Membrane</keyword>
<dbReference type="EMBL" id="JABBGG010000007">
    <property type="protein sequence ID" value="NML62037.1"/>
    <property type="molecule type" value="Genomic_DNA"/>
</dbReference>